<evidence type="ECO:0000313" key="3">
    <source>
        <dbReference type="Proteomes" id="UP001345013"/>
    </source>
</evidence>
<reference evidence="2 3" key="1">
    <citation type="submission" date="2023-08" db="EMBL/GenBank/DDBJ databases">
        <title>Black Yeasts Isolated from many extreme environments.</title>
        <authorList>
            <person name="Coleine C."/>
            <person name="Stajich J.E."/>
            <person name="Selbmann L."/>
        </authorList>
    </citation>
    <scope>NUCLEOTIDE SEQUENCE [LARGE SCALE GENOMIC DNA]</scope>
    <source>
        <strain evidence="2 3">CCFEE 5885</strain>
    </source>
</reference>
<keyword evidence="3" id="KW-1185">Reference proteome</keyword>
<accession>A0ABR0K1H1</accession>
<feature type="region of interest" description="Disordered" evidence="1">
    <location>
        <begin position="437"/>
        <end position="456"/>
    </location>
</feature>
<comment type="caution">
    <text evidence="2">The sequence shown here is derived from an EMBL/GenBank/DDBJ whole genome shotgun (WGS) entry which is preliminary data.</text>
</comment>
<dbReference type="SUPFAM" id="SSF53474">
    <property type="entry name" value="alpha/beta-Hydrolases"/>
    <property type="match status" value="1"/>
</dbReference>
<feature type="compositionally biased region" description="Basic and acidic residues" evidence="1">
    <location>
        <begin position="442"/>
        <end position="456"/>
    </location>
</feature>
<organism evidence="2 3">
    <name type="scientific">Lithohypha guttulata</name>
    <dbReference type="NCBI Taxonomy" id="1690604"/>
    <lineage>
        <taxon>Eukaryota</taxon>
        <taxon>Fungi</taxon>
        <taxon>Dikarya</taxon>
        <taxon>Ascomycota</taxon>
        <taxon>Pezizomycotina</taxon>
        <taxon>Eurotiomycetes</taxon>
        <taxon>Chaetothyriomycetidae</taxon>
        <taxon>Chaetothyriales</taxon>
        <taxon>Trichomeriaceae</taxon>
        <taxon>Lithohypha</taxon>
    </lineage>
</organism>
<proteinExistence type="predicted"/>
<dbReference type="Gene3D" id="3.40.50.1820">
    <property type="entry name" value="alpha/beta hydrolase"/>
    <property type="match status" value="1"/>
</dbReference>
<evidence type="ECO:0008006" key="4">
    <source>
        <dbReference type="Google" id="ProtNLM"/>
    </source>
</evidence>
<gene>
    <name evidence="2" type="ORF">LTR24_008276</name>
</gene>
<protein>
    <recommendedName>
        <fullName evidence="4">AB hydrolase-1 domain-containing protein</fullName>
    </recommendedName>
</protein>
<evidence type="ECO:0000256" key="1">
    <source>
        <dbReference type="SAM" id="MobiDB-lite"/>
    </source>
</evidence>
<dbReference type="EMBL" id="JAVRRG010000140">
    <property type="protein sequence ID" value="KAK5081111.1"/>
    <property type="molecule type" value="Genomic_DNA"/>
</dbReference>
<sequence length="456" mass="51597">MSLLQLAKALTVFYGKRTTVTRPAMSTTKFKVHEHIVPASHVRELPNALAVEENTPDATLHLAVKQYVPINNPDPKPGDINIIALHSNTFTKELYEPLWDDLLDALPAGTDIKSIWIADIAQQGASYVLNEEKLADGASWDDHSRDLLLMINHFRDQMTAPMIGIGHSMGGTQLIGLCRIHPRLFHAVAFLDGWFAADYQSLDPKGFWKRGTSRKDRFRSLDVARKGYEKVPVFKAWDRRVFERYMAAGFRDLPTMLHPDGEGVALTTPTAMEMSTATRSNIDEINVKPKEATRLDRLTYPDMAYDLSLKWPYYVKQPRTAGRYLPYLRPRALFLYGSKGSMARPEWQKANIEHTGTSDGGSGGHRLGCVEDGKVDGGHFFPFENPRGTAKVLAPWLATEAKVWRTEKEELSKRFRVEKPAEQRQRFPKEYVDITKNWANDPHAEPAAKPKKDSKL</sequence>
<name>A0ABR0K1H1_9EURO</name>
<dbReference type="InterPro" id="IPR029058">
    <property type="entry name" value="AB_hydrolase_fold"/>
</dbReference>
<evidence type="ECO:0000313" key="2">
    <source>
        <dbReference type="EMBL" id="KAK5081111.1"/>
    </source>
</evidence>
<dbReference type="Proteomes" id="UP001345013">
    <property type="component" value="Unassembled WGS sequence"/>
</dbReference>